<evidence type="ECO:0000313" key="7">
    <source>
        <dbReference type="EMBL" id="GIQ88935.1"/>
    </source>
</evidence>
<reference evidence="7 8" key="1">
    <citation type="journal article" date="2018" name="PLoS ONE">
        <title>The draft genome of Kipferlia bialata reveals reductive genome evolution in fornicate parasites.</title>
        <authorList>
            <person name="Tanifuji G."/>
            <person name="Takabayashi S."/>
            <person name="Kume K."/>
            <person name="Takagi M."/>
            <person name="Nakayama T."/>
            <person name="Kamikawa R."/>
            <person name="Inagaki Y."/>
            <person name="Hashimoto T."/>
        </authorList>
    </citation>
    <scope>NUCLEOTIDE SEQUENCE [LARGE SCALE GENOMIC DNA]</scope>
    <source>
        <strain evidence="7">NY0173</strain>
    </source>
</reference>
<proteinExistence type="predicted"/>
<keyword evidence="4 6" id="KW-0472">Membrane</keyword>
<evidence type="ECO:0008006" key="9">
    <source>
        <dbReference type="Google" id="ProtNLM"/>
    </source>
</evidence>
<dbReference type="Gene3D" id="1.20.1070.10">
    <property type="entry name" value="Rhodopsin 7-helix transmembrane proteins"/>
    <property type="match status" value="1"/>
</dbReference>
<comment type="subcellular location">
    <subcellularLocation>
        <location evidence="1">Membrane</location>
        <topology evidence="1">Multi-pass membrane protein</topology>
    </subcellularLocation>
</comment>
<feature type="non-terminal residue" evidence="7">
    <location>
        <position position="1"/>
    </location>
</feature>
<dbReference type="GO" id="GO:0007189">
    <property type="term" value="P:adenylate cyclase-activating G protein-coupled receptor signaling pathway"/>
    <property type="evidence" value="ECO:0007669"/>
    <property type="project" value="TreeGrafter"/>
</dbReference>
<feature type="transmembrane region" description="Helical" evidence="6">
    <location>
        <begin position="186"/>
        <end position="203"/>
    </location>
</feature>
<gene>
    <name evidence="7" type="ORF">KIPB_011291</name>
</gene>
<evidence type="ECO:0000256" key="2">
    <source>
        <dbReference type="ARBA" id="ARBA00022692"/>
    </source>
</evidence>
<evidence type="ECO:0000256" key="3">
    <source>
        <dbReference type="ARBA" id="ARBA00022989"/>
    </source>
</evidence>
<evidence type="ECO:0000256" key="1">
    <source>
        <dbReference type="ARBA" id="ARBA00004141"/>
    </source>
</evidence>
<keyword evidence="2 6" id="KW-0812">Transmembrane</keyword>
<feature type="region of interest" description="Disordered" evidence="5">
    <location>
        <begin position="263"/>
        <end position="290"/>
    </location>
</feature>
<evidence type="ECO:0000256" key="5">
    <source>
        <dbReference type="SAM" id="MobiDB-lite"/>
    </source>
</evidence>
<evidence type="ECO:0000256" key="4">
    <source>
        <dbReference type="ARBA" id="ARBA00023136"/>
    </source>
</evidence>
<name>A0A9K3GNN2_9EUKA</name>
<keyword evidence="3 6" id="KW-1133">Transmembrane helix</keyword>
<feature type="transmembrane region" description="Helical" evidence="6">
    <location>
        <begin position="47"/>
        <end position="74"/>
    </location>
</feature>
<feature type="transmembrane region" description="Helical" evidence="6">
    <location>
        <begin position="146"/>
        <end position="166"/>
    </location>
</feature>
<dbReference type="PANTHER" id="PTHR23112:SF0">
    <property type="entry name" value="TRANSMEMBRANE PROTEIN 116"/>
    <property type="match status" value="1"/>
</dbReference>
<comment type="caution">
    <text evidence="7">The sequence shown here is derived from an EMBL/GenBank/DDBJ whole genome shotgun (WGS) entry which is preliminary data.</text>
</comment>
<keyword evidence="8" id="KW-1185">Reference proteome</keyword>
<evidence type="ECO:0000313" key="8">
    <source>
        <dbReference type="Proteomes" id="UP000265618"/>
    </source>
</evidence>
<accession>A0A9K3GNN2</accession>
<dbReference type="SUPFAM" id="SSF81321">
    <property type="entry name" value="Family A G protein-coupled receptor-like"/>
    <property type="match status" value="1"/>
</dbReference>
<evidence type="ECO:0000256" key="6">
    <source>
        <dbReference type="SAM" id="Phobius"/>
    </source>
</evidence>
<dbReference type="PANTHER" id="PTHR23112">
    <property type="entry name" value="G PROTEIN-COUPLED RECEPTOR 157-RELATED"/>
    <property type="match status" value="1"/>
</dbReference>
<feature type="transmembrane region" description="Helical" evidence="6">
    <location>
        <begin position="86"/>
        <end position="107"/>
    </location>
</feature>
<dbReference type="Proteomes" id="UP000265618">
    <property type="component" value="Unassembled WGS sequence"/>
</dbReference>
<feature type="transmembrane region" description="Helical" evidence="6">
    <location>
        <begin position="223"/>
        <end position="246"/>
    </location>
</feature>
<protein>
    <recommendedName>
        <fullName evidence="9">G-protein coupled receptors family 1 profile domain-containing protein</fullName>
    </recommendedName>
</protein>
<sequence length="290" mass="32597">FLLPHLISDHSWPNRLVYWLNIVDLLHSFEPLLITTRDSGYKIPCYIQYWVGQACHLGSIAFATFLSVEVFRAVVFNQRSTPKYKWLYLALGMGYTMSTATGLLVAGEHWSCEPANMLDCPNTYVSALASYCGCYILQKYLVIRMVMFYIPALIMACVCLVCFTSCMVRIRKALTSDTKTLATQRLLMITMTTMFLLIVPVLYRIAQSINYSPGRPDTTPAYVILYHAIGNGWNGAVNVALSWWRLNIPAELKKRRLLRRSRKIGTPNAPEGSGSLDEWGAAGDTGPMVA</sequence>
<dbReference type="AlphaFoldDB" id="A0A9K3GNN2"/>
<dbReference type="GO" id="GO:0004930">
    <property type="term" value="F:G protein-coupled receptor activity"/>
    <property type="evidence" value="ECO:0007669"/>
    <property type="project" value="TreeGrafter"/>
</dbReference>
<organism evidence="7 8">
    <name type="scientific">Kipferlia bialata</name>
    <dbReference type="NCBI Taxonomy" id="797122"/>
    <lineage>
        <taxon>Eukaryota</taxon>
        <taxon>Metamonada</taxon>
        <taxon>Carpediemonas-like organisms</taxon>
        <taxon>Kipferlia</taxon>
    </lineage>
</organism>
<dbReference type="EMBL" id="BDIP01004533">
    <property type="protein sequence ID" value="GIQ88935.1"/>
    <property type="molecule type" value="Genomic_DNA"/>
</dbReference>
<dbReference type="GO" id="GO:0005886">
    <property type="term" value="C:plasma membrane"/>
    <property type="evidence" value="ECO:0007669"/>
    <property type="project" value="TreeGrafter"/>
</dbReference>